<dbReference type="AlphaFoldDB" id="A0A1H3URW8"/>
<evidence type="ECO:0008006" key="3">
    <source>
        <dbReference type="Google" id="ProtNLM"/>
    </source>
</evidence>
<reference evidence="2" key="1">
    <citation type="submission" date="2016-10" db="EMBL/GenBank/DDBJ databases">
        <authorList>
            <person name="Varghese N."/>
            <person name="Submissions S."/>
        </authorList>
    </citation>
    <scope>NUCLEOTIDE SEQUENCE [LARGE SCALE GENOMIC DNA]</scope>
    <source>
        <strain evidence="2">DSM 44718</strain>
    </source>
</reference>
<gene>
    <name evidence="1" type="ORF">SAMN05421684_7928</name>
</gene>
<keyword evidence="2" id="KW-1185">Reference proteome</keyword>
<proteinExistence type="predicted"/>
<name>A0A1H3URW8_9ACTN</name>
<accession>A0A1H3URW8</accession>
<protein>
    <recommendedName>
        <fullName evidence="3">SpoVT-AbrB domain-containing protein</fullName>
    </recommendedName>
</protein>
<dbReference type="EMBL" id="FNQB01000005">
    <property type="protein sequence ID" value="SDZ65107.1"/>
    <property type="molecule type" value="Genomic_DNA"/>
</dbReference>
<evidence type="ECO:0000313" key="1">
    <source>
        <dbReference type="EMBL" id="SDZ65107.1"/>
    </source>
</evidence>
<sequence length="90" mass="9971">MAWFPGAPISFSVDPGPVAIVQPGGDGRINSRGYLRLPLRIRRRCKVEVGSRVLVVPNKERAEVLVLPMWVLDDLLITFRSSTSTKRGPT</sequence>
<organism evidence="1 2">
    <name type="scientific">Asanoa ishikariensis</name>
    <dbReference type="NCBI Taxonomy" id="137265"/>
    <lineage>
        <taxon>Bacteria</taxon>
        <taxon>Bacillati</taxon>
        <taxon>Actinomycetota</taxon>
        <taxon>Actinomycetes</taxon>
        <taxon>Micromonosporales</taxon>
        <taxon>Micromonosporaceae</taxon>
        <taxon>Asanoa</taxon>
    </lineage>
</organism>
<dbReference type="Proteomes" id="UP000199632">
    <property type="component" value="Unassembled WGS sequence"/>
</dbReference>
<evidence type="ECO:0000313" key="2">
    <source>
        <dbReference type="Proteomes" id="UP000199632"/>
    </source>
</evidence>